<reference evidence="2 3" key="1">
    <citation type="submission" date="2020-04" db="EMBL/GenBank/DDBJ databases">
        <authorList>
            <person name="Laetsch R D."/>
            <person name="Stevens L."/>
            <person name="Kumar S."/>
            <person name="Blaxter L. M."/>
        </authorList>
    </citation>
    <scope>NUCLEOTIDE SEQUENCE [LARGE SCALE GENOMIC DNA]</scope>
</reference>
<gene>
    <name evidence="2" type="ORF">CBOVIS_LOCUS11840</name>
</gene>
<dbReference type="PANTHER" id="PTHR37959:SF2">
    <property type="entry name" value="SECRETED PROTEIN"/>
    <property type="match status" value="1"/>
</dbReference>
<organism evidence="2 3">
    <name type="scientific">Caenorhabditis bovis</name>
    <dbReference type="NCBI Taxonomy" id="2654633"/>
    <lineage>
        <taxon>Eukaryota</taxon>
        <taxon>Metazoa</taxon>
        <taxon>Ecdysozoa</taxon>
        <taxon>Nematoda</taxon>
        <taxon>Chromadorea</taxon>
        <taxon>Rhabditida</taxon>
        <taxon>Rhabditina</taxon>
        <taxon>Rhabditomorpha</taxon>
        <taxon>Rhabditoidea</taxon>
        <taxon>Rhabditidae</taxon>
        <taxon>Peloderinae</taxon>
        <taxon>Caenorhabditis</taxon>
    </lineage>
</organism>
<evidence type="ECO:0000256" key="1">
    <source>
        <dbReference type="SAM" id="SignalP"/>
    </source>
</evidence>
<dbReference type="PANTHER" id="PTHR37959">
    <property type="entry name" value="PROTEIN CBG15758"/>
    <property type="match status" value="1"/>
</dbReference>
<accession>A0A8S1F923</accession>
<name>A0A8S1F923_9PELO</name>
<proteinExistence type="predicted"/>
<evidence type="ECO:0000313" key="2">
    <source>
        <dbReference type="EMBL" id="CAB3410293.1"/>
    </source>
</evidence>
<feature type="signal peptide" evidence="1">
    <location>
        <begin position="1"/>
        <end position="16"/>
    </location>
</feature>
<evidence type="ECO:0000313" key="3">
    <source>
        <dbReference type="Proteomes" id="UP000494206"/>
    </source>
</evidence>
<keyword evidence="1" id="KW-0732">Signal</keyword>
<sequence>MRFFILFACFVAAILAQGLPCGFSCTRRAVINTIIDGVRGTASCSDNTTPARCENCCKGRALQANLESNFAAGFVSNDGRTCVCCFNNQCFNTFSSGRK</sequence>
<comment type="caution">
    <text evidence="2">The sequence shown here is derived from an EMBL/GenBank/DDBJ whole genome shotgun (WGS) entry which is preliminary data.</text>
</comment>
<feature type="chain" id="PRO_5035870001" evidence="1">
    <location>
        <begin position="17"/>
        <end position="99"/>
    </location>
</feature>
<keyword evidence="3" id="KW-1185">Reference proteome</keyword>
<protein>
    <submittedName>
        <fullName evidence="2">Uncharacterized protein</fullName>
    </submittedName>
</protein>
<dbReference type="AlphaFoldDB" id="A0A8S1F923"/>
<dbReference type="OrthoDB" id="5842990at2759"/>
<dbReference type="EMBL" id="CADEPM010000010">
    <property type="protein sequence ID" value="CAB3410293.1"/>
    <property type="molecule type" value="Genomic_DNA"/>
</dbReference>
<dbReference type="Proteomes" id="UP000494206">
    <property type="component" value="Unassembled WGS sequence"/>
</dbReference>